<organism evidence="2 3">
    <name type="scientific">Sphingomonas sanxanigenens</name>
    <dbReference type="NCBI Taxonomy" id="397260"/>
    <lineage>
        <taxon>Bacteria</taxon>
        <taxon>Pseudomonadati</taxon>
        <taxon>Pseudomonadota</taxon>
        <taxon>Alphaproteobacteria</taxon>
        <taxon>Sphingomonadales</taxon>
        <taxon>Sphingomonadaceae</taxon>
        <taxon>Sphingomonas</taxon>
    </lineage>
</organism>
<evidence type="ECO:0000313" key="2">
    <source>
        <dbReference type="EMBL" id="PZO90619.1"/>
    </source>
</evidence>
<protein>
    <submittedName>
        <fullName evidence="2">Uncharacterized protein</fullName>
    </submittedName>
</protein>
<reference evidence="2 3" key="1">
    <citation type="submission" date="2017-08" db="EMBL/GenBank/DDBJ databases">
        <title>Infants hospitalized years apart are colonized by the same room-sourced microbial strains.</title>
        <authorList>
            <person name="Brooks B."/>
            <person name="Olm M.R."/>
            <person name="Firek B.A."/>
            <person name="Baker R."/>
            <person name="Thomas B.C."/>
            <person name="Morowitz M.J."/>
            <person name="Banfield J.F."/>
        </authorList>
    </citation>
    <scope>NUCLEOTIDE SEQUENCE [LARGE SCALE GENOMIC DNA]</scope>
    <source>
        <strain evidence="2">S2_018_000_R2_101</strain>
    </source>
</reference>
<accession>A0A2W5AE69</accession>
<gene>
    <name evidence="2" type="ORF">DI623_06110</name>
</gene>
<sequence length="68" mass="7498">MPAGSENRALPHRQTLRARIGIEIVTNFVRSDVFRNFLVGFVLGVAGIMLWAPEAHARVATAIERIIA</sequence>
<keyword evidence="1" id="KW-1133">Transmembrane helix</keyword>
<dbReference type="AlphaFoldDB" id="A0A2W5AE69"/>
<keyword evidence="1" id="KW-0812">Transmembrane</keyword>
<dbReference type="EMBL" id="QFNN01000024">
    <property type="protein sequence ID" value="PZO90619.1"/>
    <property type="molecule type" value="Genomic_DNA"/>
</dbReference>
<feature type="transmembrane region" description="Helical" evidence="1">
    <location>
        <begin position="33"/>
        <end position="52"/>
    </location>
</feature>
<name>A0A2W5AE69_9SPHN</name>
<keyword evidence="1" id="KW-0472">Membrane</keyword>
<comment type="caution">
    <text evidence="2">The sequence shown here is derived from an EMBL/GenBank/DDBJ whole genome shotgun (WGS) entry which is preliminary data.</text>
</comment>
<evidence type="ECO:0000313" key="3">
    <source>
        <dbReference type="Proteomes" id="UP000249066"/>
    </source>
</evidence>
<proteinExistence type="predicted"/>
<evidence type="ECO:0000256" key="1">
    <source>
        <dbReference type="SAM" id="Phobius"/>
    </source>
</evidence>
<dbReference type="Proteomes" id="UP000249066">
    <property type="component" value="Unassembled WGS sequence"/>
</dbReference>